<gene>
    <name evidence="2" type="ORF">FCI23_20520</name>
</gene>
<dbReference type="CDD" id="cd00090">
    <property type="entry name" value="HTH_ARSR"/>
    <property type="match status" value="1"/>
</dbReference>
<evidence type="ECO:0000259" key="1">
    <source>
        <dbReference type="SMART" id="SM00418"/>
    </source>
</evidence>
<protein>
    <recommendedName>
        <fullName evidence="1">HTH arsR-type domain-containing protein</fullName>
    </recommendedName>
</protein>
<dbReference type="Proteomes" id="UP000305778">
    <property type="component" value="Unassembled WGS sequence"/>
</dbReference>
<dbReference type="SMART" id="SM00418">
    <property type="entry name" value="HTH_ARSR"/>
    <property type="match status" value="1"/>
</dbReference>
<accession>A0A4U0SJP0</accession>
<reference evidence="2 3" key="1">
    <citation type="submission" date="2019-04" db="EMBL/GenBank/DDBJ databases">
        <title>Streptomyces oryziradicis sp. nov., a novel actinomycete isolated from rhizosphere soil of rice (Oryza sativa L.).</title>
        <authorList>
            <person name="Li C."/>
        </authorList>
    </citation>
    <scope>NUCLEOTIDE SEQUENCE [LARGE SCALE GENOMIC DNA]</scope>
    <source>
        <strain evidence="2 3">NEAU-C40</strain>
    </source>
</reference>
<feature type="domain" description="HTH arsR-type" evidence="1">
    <location>
        <begin position="68"/>
        <end position="148"/>
    </location>
</feature>
<dbReference type="SUPFAM" id="SSF46785">
    <property type="entry name" value="Winged helix' DNA-binding domain"/>
    <property type="match status" value="1"/>
</dbReference>
<keyword evidence="3" id="KW-1185">Reference proteome</keyword>
<dbReference type="Pfam" id="PF12840">
    <property type="entry name" value="HTH_20"/>
    <property type="match status" value="1"/>
</dbReference>
<dbReference type="GO" id="GO:0003700">
    <property type="term" value="F:DNA-binding transcription factor activity"/>
    <property type="evidence" value="ECO:0007669"/>
    <property type="project" value="InterPro"/>
</dbReference>
<dbReference type="InterPro" id="IPR001845">
    <property type="entry name" value="HTH_ArsR_DNA-bd_dom"/>
</dbReference>
<dbReference type="OrthoDB" id="7945987at2"/>
<dbReference type="EMBL" id="SUMC01000019">
    <property type="protein sequence ID" value="TKA09786.1"/>
    <property type="molecule type" value="Genomic_DNA"/>
</dbReference>
<dbReference type="InterPro" id="IPR036388">
    <property type="entry name" value="WH-like_DNA-bd_sf"/>
</dbReference>
<organism evidence="2 3">
    <name type="scientific">Actinacidiphila oryziradicis</name>
    <dbReference type="NCBI Taxonomy" id="2571141"/>
    <lineage>
        <taxon>Bacteria</taxon>
        <taxon>Bacillati</taxon>
        <taxon>Actinomycetota</taxon>
        <taxon>Actinomycetes</taxon>
        <taxon>Kitasatosporales</taxon>
        <taxon>Streptomycetaceae</taxon>
        <taxon>Actinacidiphila</taxon>
    </lineage>
</organism>
<proteinExistence type="predicted"/>
<dbReference type="AlphaFoldDB" id="A0A4U0SJP0"/>
<dbReference type="Gene3D" id="1.10.10.10">
    <property type="entry name" value="Winged helix-like DNA-binding domain superfamily/Winged helix DNA-binding domain"/>
    <property type="match status" value="1"/>
</dbReference>
<name>A0A4U0SJP0_9ACTN</name>
<evidence type="ECO:0000313" key="2">
    <source>
        <dbReference type="EMBL" id="TKA09786.1"/>
    </source>
</evidence>
<sequence length="256" mass="28676">MPPQGISRPPPCLTRPVTDTRCRTHNPIARARGRRAEDLTARPRKAKEVVDISISQSTLWDMEIGDPKAIKALAHPLRLDLIELLGAISPATAARCGRILDVSQASCSFHLRQLARYGFVEDAGQGRDRRERLWRLTDRRLRLPSAQNLDPIVTQQLGQVLAKRETERVLAYLEHRPSEPAEWQQADLLTTATLPLSAADLADIKAQWRETLAPYLAKTEANDAQLQHGQRYVRFFLAASPLPDLDLGDSQVETDT</sequence>
<evidence type="ECO:0000313" key="3">
    <source>
        <dbReference type="Proteomes" id="UP000305778"/>
    </source>
</evidence>
<dbReference type="InterPro" id="IPR011991">
    <property type="entry name" value="ArsR-like_HTH"/>
</dbReference>
<comment type="caution">
    <text evidence="2">The sequence shown here is derived from an EMBL/GenBank/DDBJ whole genome shotgun (WGS) entry which is preliminary data.</text>
</comment>
<dbReference type="InterPro" id="IPR036390">
    <property type="entry name" value="WH_DNA-bd_sf"/>
</dbReference>